<comment type="caution">
    <text evidence="23">The sequence shown here is derived from an EMBL/GenBank/DDBJ whole genome shotgun (WGS) entry which is preliminary data.</text>
</comment>
<name>A0A0M2V5F9_9GAMM</name>
<dbReference type="PANTHER" id="PTHR45339">
    <property type="entry name" value="HYBRID SIGNAL TRANSDUCTION HISTIDINE KINASE J"/>
    <property type="match status" value="1"/>
</dbReference>
<evidence type="ECO:0000256" key="2">
    <source>
        <dbReference type="ARBA" id="ARBA00004429"/>
    </source>
</evidence>
<keyword evidence="8 18" id="KW-0812">Transmembrane</keyword>
<dbReference type="PANTHER" id="PTHR45339:SF1">
    <property type="entry name" value="HYBRID SIGNAL TRANSDUCTION HISTIDINE KINASE J"/>
    <property type="match status" value="1"/>
</dbReference>
<evidence type="ECO:0000313" key="23">
    <source>
        <dbReference type="EMBL" id="KKO44408.1"/>
    </source>
</evidence>
<dbReference type="SUPFAM" id="SSF47384">
    <property type="entry name" value="Homodimeric domain of signal transducing histidine kinase"/>
    <property type="match status" value="1"/>
</dbReference>
<dbReference type="InterPro" id="IPR036890">
    <property type="entry name" value="HATPase_C_sf"/>
</dbReference>
<keyword evidence="4" id="KW-1003">Cell membrane</keyword>
<dbReference type="SUPFAM" id="SSF55874">
    <property type="entry name" value="ATPase domain of HSP90 chaperone/DNA topoisomerase II/histidine kinase"/>
    <property type="match status" value="1"/>
</dbReference>
<dbReference type="SMART" id="SM00448">
    <property type="entry name" value="REC"/>
    <property type="match status" value="1"/>
</dbReference>
<evidence type="ECO:0000256" key="6">
    <source>
        <dbReference type="ARBA" id="ARBA00022553"/>
    </source>
</evidence>
<dbReference type="Pfam" id="PF00072">
    <property type="entry name" value="Response_reg"/>
    <property type="match status" value="1"/>
</dbReference>
<evidence type="ECO:0000256" key="15">
    <source>
        <dbReference type="PROSITE-ProRule" id="PRU00110"/>
    </source>
</evidence>
<evidence type="ECO:0000256" key="7">
    <source>
        <dbReference type="ARBA" id="ARBA00022679"/>
    </source>
</evidence>
<dbReference type="InterPro" id="IPR004358">
    <property type="entry name" value="Sig_transdc_His_kin-like_C"/>
</dbReference>
<dbReference type="Gene3D" id="3.30.565.10">
    <property type="entry name" value="Histidine kinase-like ATPase, C-terminal domain"/>
    <property type="match status" value="1"/>
</dbReference>
<evidence type="ECO:0000256" key="16">
    <source>
        <dbReference type="PROSITE-ProRule" id="PRU00169"/>
    </source>
</evidence>
<keyword evidence="6 16" id="KW-0597">Phosphoprotein</keyword>
<dbReference type="PATRIC" id="fig|336831.14.peg.12"/>
<dbReference type="RefSeq" id="WP_046558587.1">
    <property type="nucleotide sequence ID" value="NZ_LAHO01000016.1"/>
</dbReference>
<evidence type="ECO:0000256" key="3">
    <source>
        <dbReference type="ARBA" id="ARBA00012438"/>
    </source>
</evidence>
<dbReference type="SMART" id="SM00073">
    <property type="entry name" value="HPT"/>
    <property type="match status" value="1"/>
</dbReference>
<dbReference type="InterPro" id="IPR008207">
    <property type="entry name" value="Sig_transdc_His_kin_Hpt_dom"/>
</dbReference>
<evidence type="ECO:0000259" key="19">
    <source>
        <dbReference type="PROSITE" id="PS50109"/>
    </source>
</evidence>
<feature type="modified residue" description="Phosphohistidine" evidence="15">
    <location>
        <position position="849"/>
    </location>
</feature>
<dbReference type="OrthoDB" id="5563233at2"/>
<keyword evidence="9" id="KW-0547">Nucleotide-binding</keyword>
<evidence type="ECO:0000256" key="8">
    <source>
        <dbReference type="ARBA" id="ARBA00022692"/>
    </source>
</evidence>
<dbReference type="Gene3D" id="1.20.120.160">
    <property type="entry name" value="HPT domain"/>
    <property type="match status" value="1"/>
</dbReference>
<dbReference type="PRINTS" id="PR00344">
    <property type="entry name" value="BCTRLSENSOR"/>
</dbReference>
<dbReference type="GO" id="GO:0005524">
    <property type="term" value="F:ATP binding"/>
    <property type="evidence" value="ECO:0007669"/>
    <property type="project" value="UniProtKB-KW"/>
</dbReference>
<dbReference type="SMART" id="SM00388">
    <property type="entry name" value="HisKA"/>
    <property type="match status" value="1"/>
</dbReference>
<dbReference type="PROSITE" id="PS50110">
    <property type="entry name" value="RESPONSE_REGULATORY"/>
    <property type="match status" value="1"/>
</dbReference>
<feature type="transmembrane region" description="Helical" evidence="18">
    <location>
        <begin position="166"/>
        <end position="186"/>
    </location>
</feature>
<protein>
    <recommendedName>
        <fullName evidence="3">histidine kinase</fullName>
        <ecNumber evidence="3">2.7.13.3</ecNumber>
    </recommendedName>
</protein>
<dbReference type="Pfam" id="PF01627">
    <property type="entry name" value="Hpt"/>
    <property type="match status" value="1"/>
</dbReference>
<evidence type="ECO:0000256" key="17">
    <source>
        <dbReference type="SAM" id="Coils"/>
    </source>
</evidence>
<dbReference type="PROSITE" id="PS50109">
    <property type="entry name" value="HIS_KIN"/>
    <property type="match status" value="1"/>
</dbReference>
<dbReference type="Gene3D" id="1.10.287.130">
    <property type="match status" value="1"/>
</dbReference>
<dbReference type="InterPro" id="IPR011006">
    <property type="entry name" value="CheY-like_superfamily"/>
</dbReference>
<keyword evidence="13" id="KW-0902">Two-component regulatory system</keyword>
<evidence type="ECO:0000256" key="12">
    <source>
        <dbReference type="ARBA" id="ARBA00022989"/>
    </source>
</evidence>
<dbReference type="EMBL" id="LAHO01000016">
    <property type="protein sequence ID" value="KKO44408.1"/>
    <property type="molecule type" value="Genomic_DNA"/>
</dbReference>
<keyword evidence="14 18" id="KW-0472">Membrane</keyword>
<dbReference type="InterPro" id="IPR003661">
    <property type="entry name" value="HisK_dim/P_dom"/>
</dbReference>
<evidence type="ECO:0000256" key="5">
    <source>
        <dbReference type="ARBA" id="ARBA00022519"/>
    </source>
</evidence>
<feature type="domain" description="HAMP" evidence="21">
    <location>
        <begin position="194"/>
        <end position="240"/>
    </location>
</feature>
<evidence type="ECO:0000256" key="9">
    <source>
        <dbReference type="ARBA" id="ARBA00022741"/>
    </source>
</evidence>
<dbReference type="EC" id="2.7.13.3" evidence="3"/>
<keyword evidence="10 23" id="KW-0418">Kinase</keyword>
<accession>A0A0M2V5F9</accession>
<evidence type="ECO:0000256" key="11">
    <source>
        <dbReference type="ARBA" id="ARBA00022840"/>
    </source>
</evidence>
<dbReference type="Proteomes" id="UP000034228">
    <property type="component" value="Unassembled WGS sequence"/>
</dbReference>
<dbReference type="InterPro" id="IPR005467">
    <property type="entry name" value="His_kinase_dom"/>
</dbReference>
<evidence type="ECO:0000256" key="14">
    <source>
        <dbReference type="ARBA" id="ARBA00023136"/>
    </source>
</evidence>
<comment type="subcellular location">
    <subcellularLocation>
        <location evidence="2">Cell inner membrane</location>
        <topology evidence="2">Multi-pass membrane protein</topology>
    </subcellularLocation>
</comment>
<dbReference type="GO" id="GO:0005886">
    <property type="term" value="C:plasma membrane"/>
    <property type="evidence" value="ECO:0007669"/>
    <property type="project" value="UniProtKB-SubCell"/>
</dbReference>
<evidence type="ECO:0000256" key="1">
    <source>
        <dbReference type="ARBA" id="ARBA00000085"/>
    </source>
</evidence>
<evidence type="ECO:0000259" key="21">
    <source>
        <dbReference type="PROSITE" id="PS50885"/>
    </source>
</evidence>
<feature type="modified residue" description="4-aspartylphosphate" evidence="16">
    <location>
        <position position="708"/>
    </location>
</feature>
<dbReference type="CDD" id="cd16922">
    <property type="entry name" value="HATPase_EvgS-ArcB-TorS-like"/>
    <property type="match status" value="1"/>
</dbReference>
<comment type="catalytic activity">
    <reaction evidence="1">
        <text>ATP + protein L-histidine = ADP + protein N-phospho-L-histidine.</text>
        <dbReference type="EC" id="2.7.13.3"/>
    </reaction>
</comment>
<dbReference type="InterPro" id="IPR019247">
    <property type="entry name" value="Histidine_kinase_BarA_N"/>
</dbReference>
<organism evidence="23 24">
    <name type="scientific">Arsukibacterium ikkense</name>
    <dbReference type="NCBI Taxonomy" id="336831"/>
    <lineage>
        <taxon>Bacteria</taxon>
        <taxon>Pseudomonadati</taxon>
        <taxon>Pseudomonadota</taxon>
        <taxon>Gammaproteobacteria</taxon>
        <taxon>Chromatiales</taxon>
        <taxon>Chromatiaceae</taxon>
        <taxon>Arsukibacterium</taxon>
    </lineage>
</organism>
<dbReference type="InterPro" id="IPR001789">
    <property type="entry name" value="Sig_transdc_resp-reg_receiver"/>
</dbReference>
<feature type="domain" description="HPt" evidence="22">
    <location>
        <begin position="810"/>
        <end position="911"/>
    </location>
</feature>
<keyword evidence="5" id="KW-0997">Cell inner membrane</keyword>
<dbReference type="AlphaFoldDB" id="A0A0M2V5F9"/>
<evidence type="ECO:0000259" key="22">
    <source>
        <dbReference type="PROSITE" id="PS50894"/>
    </source>
</evidence>
<evidence type="ECO:0000259" key="20">
    <source>
        <dbReference type="PROSITE" id="PS50110"/>
    </source>
</evidence>
<evidence type="ECO:0000256" key="13">
    <source>
        <dbReference type="ARBA" id="ARBA00023012"/>
    </source>
</evidence>
<feature type="domain" description="Response regulatory" evidence="20">
    <location>
        <begin position="659"/>
        <end position="775"/>
    </location>
</feature>
<dbReference type="STRING" id="336831.WG68_15245"/>
<dbReference type="InterPro" id="IPR036097">
    <property type="entry name" value="HisK_dim/P_sf"/>
</dbReference>
<dbReference type="InterPro" id="IPR036641">
    <property type="entry name" value="HPT_dom_sf"/>
</dbReference>
<dbReference type="Pfam" id="PF09984">
    <property type="entry name" value="sCache_4"/>
    <property type="match status" value="1"/>
</dbReference>
<dbReference type="FunFam" id="1.10.287.130:FF:000003">
    <property type="entry name" value="Histidine kinase"/>
    <property type="match status" value="1"/>
</dbReference>
<reference evidence="23 24" key="1">
    <citation type="submission" date="2015-03" db="EMBL/GenBank/DDBJ databases">
        <title>Draft genome sequences of two protease-producing strains of Arsukibacterium isolated from two cold and alkaline environments.</title>
        <authorList>
            <person name="Lylloff J.E."/>
            <person name="Skov L.B."/>
            <person name="Jepsen M."/>
            <person name="Hallin P.F."/>
            <person name="Sorensen S.J."/>
            <person name="Stougaard P."/>
            <person name="Glaring M.A."/>
        </authorList>
    </citation>
    <scope>NUCLEOTIDE SEQUENCE [LARGE SCALE GENOMIC DNA]</scope>
    <source>
        <strain evidence="23 24">GCM72</strain>
    </source>
</reference>
<dbReference type="InterPro" id="IPR003660">
    <property type="entry name" value="HAMP_dom"/>
</dbReference>
<evidence type="ECO:0000256" key="10">
    <source>
        <dbReference type="ARBA" id="ARBA00022777"/>
    </source>
</evidence>
<dbReference type="InterPro" id="IPR003594">
    <property type="entry name" value="HATPase_dom"/>
</dbReference>
<feature type="coiled-coil region" evidence="17">
    <location>
        <begin position="221"/>
        <end position="248"/>
    </location>
</feature>
<dbReference type="Gene3D" id="6.10.340.10">
    <property type="match status" value="1"/>
</dbReference>
<dbReference type="SMART" id="SM00387">
    <property type="entry name" value="HATPase_c"/>
    <property type="match status" value="1"/>
</dbReference>
<dbReference type="CDD" id="cd17546">
    <property type="entry name" value="REC_hyHK_CKI1_RcsC-like"/>
    <property type="match status" value="1"/>
</dbReference>
<proteinExistence type="predicted"/>
<keyword evidence="11" id="KW-0067">ATP-binding</keyword>
<dbReference type="Gene3D" id="3.40.50.2300">
    <property type="match status" value="1"/>
</dbReference>
<dbReference type="CDD" id="cd00082">
    <property type="entry name" value="HisKA"/>
    <property type="match status" value="1"/>
</dbReference>
<evidence type="ECO:0000256" key="4">
    <source>
        <dbReference type="ARBA" id="ARBA00022475"/>
    </source>
</evidence>
<dbReference type="Pfam" id="PF02518">
    <property type="entry name" value="HATPase_c"/>
    <property type="match status" value="1"/>
</dbReference>
<dbReference type="PROSITE" id="PS50894">
    <property type="entry name" value="HPT"/>
    <property type="match status" value="1"/>
</dbReference>
<dbReference type="Pfam" id="PF00512">
    <property type="entry name" value="HisKA"/>
    <property type="match status" value="1"/>
</dbReference>
<keyword evidence="7" id="KW-0808">Transferase</keyword>
<evidence type="ECO:0000256" key="18">
    <source>
        <dbReference type="SAM" id="Phobius"/>
    </source>
</evidence>
<dbReference type="SUPFAM" id="SSF47226">
    <property type="entry name" value="Histidine-containing phosphotransfer domain, HPT domain"/>
    <property type="match status" value="1"/>
</dbReference>
<keyword evidence="24" id="KW-1185">Reference proteome</keyword>
<keyword evidence="17" id="KW-0175">Coiled coil</keyword>
<dbReference type="GO" id="GO:0000155">
    <property type="term" value="F:phosphorelay sensor kinase activity"/>
    <property type="evidence" value="ECO:0007669"/>
    <property type="project" value="InterPro"/>
</dbReference>
<keyword evidence="12 18" id="KW-1133">Transmembrane helix</keyword>
<sequence length="912" mass="101289">MTKIALRYWILLCALLPAVLASVGLGSYFTYSKTAELQLNLTVQARNIAVPLAISSEKLLQDNNIIAIQELLNTSHRLNSPLLSNIALFSSDGQLLASSNPQHRATNYPPITAASNSAAAQLLPYEQSLLAYQPLRFDNSPAAAAPYLLLHLQNEHILLQQQRYKLHVVMLVVAVIMLCVLLSQLVRQKIQPMLSQLQLQLQQLQAGHYQQQHNVSGIKELDQIQASINQLSTQLSSLEQEMHQNIEQVTSDLQLSMEQLEVQNIQLDFARRKALEENRQKSEFLAKMSHELRTPLNGVIGFTRQLLKTQLSANQHDYLSTIQKSANSLLHLVHDVLDFSKLEEGRMSINPEPFSLRDLLNDATELLAANAFDKHLELVMMIDNGCPDDLIADPGRLTQVLMNIAGNAIKFTEHGSIVIRVSSTLLNEDQLILHCSVQDTGRGIHEDKQQHIFQGFSSSQPNDHQSGSGLGLMISQRLVQAMGGNIGFESKAAEGSTFWFTIKCQRHYLSVAEPLPTEVLESKTLLYFEPQQYSREATLNLLHGWGLQVTACATKGQLQQALNHGQQYDIGLIGRAIAINQVNLVINLVQQIRPSCQHTYLLVNTLSPNLREAMLSSGANACLPKPTHQRKLAFALAKPYLDQTNNLPQPLAAPRAALKVLTVDDNEANLKLINTLLTELVEQLESATNGADAWQKATQHVYDIIFMDINMPVMDGISACQRIRQSSLNEHTPIIAVTAHAVAGERARLLSLGFNEFLSKPLDDKMLHYTLQEFCPLIGQSHTDNDTHHPSRDANGLIDWKIALQRAGGKPALAKDMLKMLLTGLPETQQQLTAAISANNAEQLLQLIHKLHGACCYTGVPSLKTLAETLETQLKSGISLQQLEPELFELDDVLSALCLLDTRWLEQLKLPE</sequence>
<evidence type="ECO:0000313" key="24">
    <source>
        <dbReference type="Proteomes" id="UP000034228"/>
    </source>
</evidence>
<dbReference type="FunFam" id="3.30.565.10:FF:000010">
    <property type="entry name" value="Sensor histidine kinase RcsC"/>
    <property type="match status" value="1"/>
</dbReference>
<dbReference type="SUPFAM" id="SSF52172">
    <property type="entry name" value="CheY-like"/>
    <property type="match status" value="2"/>
</dbReference>
<feature type="domain" description="Histidine kinase" evidence="19">
    <location>
        <begin position="287"/>
        <end position="506"/>
    </location>
</feature>
<dbReference type="PROSITE" id="PS50885">
    <property type="entry name" value="HAMP"/>
    <property type="match status" value="1"/>
</dbReference>
<gene>
    <name evidence="23" type="ORF">WG68_15245</name>
</gene>